<keyword evidence="3" id="KW-1185">Reference proteome</keyword>
<feature type="compositionally biased region" description="Polar residues" evidence="1">
    <location>
        <begin position="319"/>
        <end position="346"/>
    </location>
</feature>
<feature type="compositionally biased region" description="Polar residues" evidence="1">
    <location>
        <begin position="73"/>
        <end position="85"/>
    </location>
</feature>
<dbReference type="Pfam" id="PF10300">
    <property type="entry name" value="Iml2-TPR_39"/>
    <property type="match status" value="1"/>
</dbReference>
<reference evidence="2 3" key="1">
    <citation type="submission" date="2016-07" db="EMBL/GenBank/DDBJ databases">
        <title>Pervasive Adenine N6-methylation of Active Genes in Fungi.</title>
        <authorList>
            <consortium name="DOE Joint Genome Institute"/>
            <person name="Mondo S.J."/>
            <person name="Dannebaum R.O."/>
            <person name="Kuo R.C."/>
            <person name="Labutti K."/>
            <person name="Haridas S."/>
            <person name="Kuo A."/>
            <person name="Salamov A."/>
            <person name="Ahrendt S.R."/>
            <person name="Lipzen A."/>
            <person name="Sullivan W."/>
            <person name="Andreopoulos W.B."/>
            <person name="Clum A."/>
            <person name="Lindquist E."/>
            <person name="Daum C."/>
            <person name="Ramamoorthy G.K."/>
            <person name="Gryganskyi A."/>
            <person name="Culley D."/>
            <person name="Magnuson J.K."/>
            <person name="James T.Y."/>
            <person name="O'Malley M.A."/>
            <person name="Stajich J.E."/>
            <person name="Spatafora J.W."/>
            <person name="Visel A."/>
            <person name="Grigoriev I.V."/>
        </authorList>
    </citation>
    <scope>NUCLEOTIDE SEQUENCE [LARGE SCALE GENOMIC DNA]</scope>
    <source>
        <strain evidence="2 3">NRRL 1336</strain>
    </source>
</reference>
<feature type="compositionally biased region" description="Polar residues" evidence="1">
    <location>
        <begin position="714"/>
        <end position="738"/>
    </location>
</feature>
<feature type="compositionally biased region" description="Polar residues" evidence="1">
    <location>
        <begin position="918"/>
        <end position="930"/>
    </location>
</feature>
<feature type="compositionally biased region" description="Low complexity" evidence="1">
    <location>
        <begin position="24"/>
        <end position="36"/>
    </location>
</feature>
<feature type="compositionally biased region" description="Basic and acidic residues" evidence="1">
    <location>
        <begin position="620"/>
        <end position="629"/>
    </location>
</feature>
<protein>
    <submittedName>
        <fullName evidence="2">Uncharacterized protein</fullName>
    </submittedName>
</protein>
<feature type="compositionally biased region" description="Basic and acidic residues" evidence="1">
    <location>
        <begin position="1"/>
        <end position="11"/>
    </location>
</feature>
<evidence type="ECO:0000313" key="2">
    <source>
        <dbReference type="EMBL" id="ORZ05387.1"/>
    </source>
</evidence>
<feature type="compositionally biased region" description="Polar residues" evidence="1">
    <location>
        <begin position="501"/>
        <end position="510"/>
    </location>
</feature>
<feature type="region of interest" description="Disordered" evidence="1">
    <location>
        <begin position="1"/>
        <end position="257"/>
    </location>
</feature>
<feature type="compositionally biased region" description="Basic and acidic residues" evidence="1">
    <location>
        <begin position="543"/>
        <end position="556"/>
    </location>
</feature>
<feature type="region of interest" description="Disordered" evidence="1">
    <location>
        <begin position="466"/>
        <end position="567"/>
    </location>
</feature>
<dbReference type="Proteomes" id="UP000193560">
    <property type="component" value="Unassembled WGS sequence"/>
</dbReference>
<evidence type="ECO:0000313" key="3">
    <source>
        <dbReference type="Proteomes" id="UP000193560"/>
    </source>
</evidence>
<dbReference type="OrthoDB" id="43460at2759"/>
<accession>A0A1X2HYI0</accession>
<dbReference type="InterPro" id="IPR019412">
    <property type="entry name" value="IML2/TPR_39"/>
</dbReference>
<feature type="compositionally biased region" description="Pro residues" evidence="1">
    <location>
        <begin position="469"/>
        <end position="480"/>
    </location>
</feature>
<dbReference type="PANTHER" id="PTHR31859:SF1">
    <property type="entry name" value="TETRATRICOPEPTIDE REPEAT PROTEIN 39C"/>
    <property type="match status" value="1"/>
</dbReference>
<feature type="region of interest" description="Disordered" evidence="1">
    <location>
        <begin position="318"/>
        <end position="402"/>
    </location>
</feature>
<dbReference type="InterPro" id="IPR011990">
    <property type="entry name" value="TPR-like_helical_dom_sf"/>
</dbReference>
<name>A0A1X2HYI0_9FUNG</name>
<sequence length="1540" mass="169734">MVKSSKQEQRKTVWRGISVKADSRPSSTQSQDSSISWEKQPLSPLSQHEFSASSKSPPDTPTTFEDHQHEQHSTLSISPTNSTALSSSKSSSKSSNHRKEKLAELGSLTKSYNASSASSTTSSPKKSKEKRATSLGSLTKPYEQSERLARKEQERKERKEREKLERQARKEQEKLDKELKERQKKELKEQQKKDLKESKEKAKEVKLLKEKERMDRKSKTKSSLFSRSSKSSTPPPMEIIHTINPNLPTDDKPKSPVERRSLLSFGRPSMTSLASKPNNSSYIDTVVPDSTSCTTTTDVIEGTLTDDSGTEEFVDFADNHTSIRSGDSDRISGSTPHEATNTSSYQHEIPPPTSTSSTHVLPSSLQPRPQQRAPKLLDHAQQQNHTSNSQQSSSTPNGTNHSMFYILNSLQDAGRTIGDDDLLDDFTANKMEETQTWTSSPHQKDDSQGQQFDQHIQALEIIANGTAASPPPTEPLPPLPTEQQSHRPNYHASDKRHSTDSHNSGNQHHPSASSTGRLSISSSRMSRSSSVSNSSYDTVAQFETRRASSSDHDYSHQQHHSAFLSPSPYGITAISEEELMTATTTPGSSIPGPLTVKIATDGSQRKHNDDGNGGHLPDSPIDKYIRNDTEDIIDNHSGSESGHQDDILDDQQDTDSVSFESTDIPDPFLFPSDESDNQQQFNIGGAGDDLTSSQPTTSIDTVDHYPYPDPHPSTAVTDNPESSASPHMDYQLSTKSHDTVATTKTPISAMITMKDKKMMDEALKVRTTENVAGRQVPVMQVNISSHGSPSVDAADATAADHHHPSLLTPMSAVIESTNLPPLALDTNDTPTTDQPQSLHPQNASSSSAAAATTSSNQTPSLLPRISSLPSSSATSLVESPSLTGSPPLTDPPVLAESPASILPTKTTSTSKSLGPTAKVSSTAVPVSDTTSTTECGVAANFLKPREQEEADQPIRQGMNYLFSNKFTKALTIFKSKAESEPLHAHGLGSMLFLKAMMTYNENDVDAAMNSLTQAYTMASTQADLSEEKLSFDDTFSSQFSSLMASANDDSGRSSVKSFKSNGVLRAHVIKAESCLLMGILQLTQENMAGYLKCGLNLRKACTGYELVWKEYQQMGDQVSECMDHDTVLAVQFGVGTLHILLSSLPEKIVNIFSGLAWKTNKKLGFELLKSVMTGKGTRSSFGSLILLSYYSLLSSAVPSIYAQESIQPTIECLVEAQKSHPKSCFFLYYAARISRVARNVGLSTQSFTMATTSTRRGAWAEVAMKHTVAYEVGLNHAMQLDWDTSAAYFEQLCCARDWSPAFCQYFVGACHEMLGQRQEAKDAFDEVPVLSHQQHHRKSLLDNFVQVKVERYQYQDYRDLDTCLPGLELLLLLNAYASMENTYLLRCLDMIEETCQLVDLEEDGLDDAQGGNDDNDTNITTTTSKSLTNYGTLLLLKSAVLNALSRYNVCLPILDWLMKRKHLLENEEWLLPFVYWEAGVTHWGMENQKKSRELWQLALSCTRYDFEFRMASRIHLALEKCDALGILEPSVLTTNGRKRI</sequence>
<feature type="compositionally biased region" description="Low complexity" evidence="1">
    <location>
        <begin position="843"/>
        <end position="882"/>
    </location>
</feature>
<feature type="region of interest" description="Disordered" evidence="1">
    <location>
        <begin position="820"/>
        <end position="930"/>
    </location>
</feature>
<feature type="compositionally biased region" description="Low complexity" evidence="1">
    <location>
        <begin position="221"/>
        <end position="232"/>
    </location>
</feature>
<feature type="compositionally biased region" description="Polar residues" evidence="1">
    <location>
        <begin position="354"/>
        <end position="369"/>
    </location>
</feature>
<feature type="compositionally biased region" description="Basic and acidic residues" evidence="1">
    <location>
        <begin position="143"/>
        <end position="217"/>
    </location>
</feature>
<evidence type="ECO:0000256" key="1">
    <source>
        <dbReference type="SAM" id="MobiDB-lite"/>
    </source>
</evidence>
<feature type="compositionally biased region" description="Low complexity" evidence="1">
    <location>
        <begin position="381"/>
        <end position="395"/>
    </location>
</feature>
<feature type="compositionally biased region" description="Low complexity" evidence="1">
    <location>
        <begin position="825"/>
        <end position="836"/>
    </location>
</feature>
<dbReference type="SUPFAM" id="SSF48452">
    <property type="entry name" value="TPR-like"/>
    <property type="match status" value="1"/>
</dbReference>
<feature type="compositionally biased region" description="Low complexity" evidence="1">
    <location>
        <begin position="511"/>
        <end position="535"/>
    </location>
</feature>
<feature type="compositionally biased region" description="Basic and acidic residues" evidence="1">
    <location>
        <begin position="603"/>
        <end position="612"/>
    </location>
</feature>
<comment type="caution">
    <text evidence="2">The sequence shown here is derived from an EMBL/GenBank/DDBJ whole genome shotgun (WGS) entry which is preliminary data.</text>
</comment>
<dbReference type="EMBL" id="MCGE01000044">
    <property type="protein sequence ID" value="ORZ05387.1"/>
    <property type="molecule type" value="Genomic_DNA"/>
</dbReference>
<feature type="compositionally biased region" description="Low complexity" evidence="1">
    <location>
        <begin position="107"/>
        <end position="124"/>
    </location>
</feature>
<dbReference type="PANTHER" id="PTHR31859">
    <property type="entry name" value="TETRATRICOPEPTIDE REPEAT PROTEIN 39 FAMILY MEMBER"/>
    <property type="match status" value="1"/>
</dbReference>
<gene>
    <name evidence="2" type="ORF">BCR42DRAFT_428186</name>
</gene>
<feature type="compositionally biased region" description="Polar residues" evidence="1">
    <location>
        <begin position="43"/>
        <end position="63"/>
    </location>
</feature>
<organism evidence="2 3">
    <name type="scientific">Absidia repens</name>
    <dbReference type="NCBI Taxonomy" id="90262"/>
    <lineage>
        <taxon>Eukaryota</taxon>
        <taxon>Fungi</taxon>
        <taxon>Fungi incertae sedis</taxon>
        <taxon>Mucoromycota</taxon>
        <taxon>Mucoromycotina</taxon>
        <taxon>Mucoromycetes</taxon>
        <taxon>Mucorales</taxon>
        <taxon>Cunninghamellaceae</taxon>
        <taxon>Absidia</taxon>
    </lineage>
</organism>
<proteinExistence type="predicted"/>
<feature type="compositionally biased region" description="Polar residues" evidence="1">
    <location>
        <begin position="690"/>
        <end position="700"/>
    </location>
</feature>
<feature type="region of interest" description="Disordered" evidence="1">
    <location>
        <begin position="602"/>
        <end position="738"/>
    </location>
</feature>